<evidence type="ECO:0000313" key="1">
    <source>
        <dbReference type="EMBL" id="MBB3042318.1"/>
    </source>
</evidence>
<evidence type="ECO:0000313" key="2">
    <source>
        <dbReference type="Proteomes" id="UP000589626"/>
    </source>
</evidence>
<evidence type="ECO:0008006" key="3">
    <source>
        <dbReference type="Google" id="ProtNLM"/>
    </source>
</evidence>
<gene>
    <name evidence="1" type="ORF">FHU40_002136</name>
</gene>
<organism evidence="1 2">
    <name type="scientific">Nocardioides soli</name>
    <dbReference type="NCBI Taxonomy" id="1036020"/>
    <lineage>
        <taxon>Bacteria</taxon>
        <taxon>Bacillati</taxon>
        <taxon>Actinomycetota</taxon>
        <taxon>Actinomycetes</taxon>
        <taxon>Propionibacteriales</taxon>
        <taxon>Nocardioidaceae</taxon>
        <taxon>Nocardioides</taxon>
    </lineage>
</organism>
<sequence>MDPASLAGLEAFIGGPRFNRYLSRYGGNRIYAARLYGWNHAAAAAFWGPIGIVEIAIRNAIHDQLTIGRKRADWWNDPHLNLCAGERAHLTSAITTLQQRGTASPTPDQVVAATSFGLWVGLLSEGVHSNLALRYETTLWQPRLVKAFPHAQHGRRYVHAKLRDIQHLRNRIAHHEPIYVSPLQQVYDAILEVAAMVHPDARTFIDGCSTVPTVLAAQQAAITQGDVTF</sequence>
<comment type="caution">
    <text evidence="1">The sequence shown here is derived from an EMBL/GenBank/DDBJ whole genome shotgun (WGS) entry which is preliminary data.</text>
</comment>
<dbReference type="Proteomes" id="UP000589626">
    <property type="component" value="Unassembled WGS sequence"/>
</dbReference>
<accession>A0A7W4Z0Y6</accession>
<keyword evidence="2" id="KW-1185">Reference proteome</keyword>
<dbReference type="AlphaFoldDB" id="A0A7W4Z0Y6"/>
<reference evidence="1 2" key="1">
    <citation type="submission" date="2020-08" db="EMBL/GenBank/DDBJ databases">
        <title>Sequencing the genomes of 1000 actinobacteria strains.</title>
        <authorList>
            <person name="Klenk H.-P."/>
        </authorList>
    </citation>
    <scope>NUCLEOTIDE SEQUENCE [LARGE SCALE GENOMIC DNA]</scope>
    <source>
        <strain evidence="1 2">DSM 105498</strain>
    </source>
</reference>
<name>A0A7W4Z0Y6_9ACTN</name>
<proteinExistence type="predicted"/>
<dbReference type="RefSeq" id="WP_183592299.1">
    <property type="nucleotide sequence ID" value="NZ_JACHWR010000002.1"/>
</dbReference>
<protein>
    <recommendedName>
        <fullName evidence="3">Abi-like protein</fullName>
    </recommendedName>
</protein>
<dbReference type="EMBL" id="JACHWR010000002">
    <property type="protein sequence ID" value="MBB3042318.1"/>
    <property type="molecule type" value="Genomic_DNA"/>
</dbReference>